<dbReference type="CDD" id="cd02526">
    <property type="entry name" value="GT2_RfbF_like"/>
    <property type="match status" value="1"/>
</dbReference>
<organism evidence="5">
    <name type="scientific">Klebsiella pneumoniae</name>
    <dbReference type="NCBI Taxonomy" id="573"/>
    <lineage>
        <taxon>Bacteria</taxon>
        <taxon>Pseudomonadati</taxon>
        <taxon>Pseudomonadota</taxon>
        <taxon>Gammaproteobacteria</taxon>
        <taxon>Enterobacterales</taxon>
        <taxon>Enterobacteriaceae</taxon>
        <taxon>Klebsiella/Raoultella group</taxon>
        <taxon>Klebsiella</taxon>
        <taxon>Klebsiella pneumoniae complex</taxon>
    </lineage>
</organism>
<dbReference type="SUPFAM" id="SSF53448">
    <property type="entry name" value="Nucleotide-diphospho-sugar transferases"/>
    <property type="match status" value="1"/>
</dbReference>
<reference evidence="5" key="2">
    <citation type="submission" date="2016-06" db="EMBL/GenBank/DDBJ databases">
        <title>Towards a vaccine: An investigation of Klebsiella pneumoniae surface antigens.</title>
        <authorList>
            <person name="Follador R."/>
            <person name="Heinz E."/>
            <person name="Wyres K.L."/>
            <person name="Ellington M.J."/>
            <person name="Kowarik M."/>
            <person name="Holt K.E."/>
            <person name="Thomson N.R."/>
        </authorList>
    </citation>
    <scope>NUCLEOTIDE SEQUENCE</scope>
    <source>
        <strain evidence="5">EW-67-R-MAC</strain>
    </source>
</reference>
<dbReference type="EMBL" id="LT174584">
    <property type="protein sequence ID" value="CZQ25017.1"/>
    <property type="molecule type" value="Genomic_DNA"/>
</dbReference>
<evidence type="ECO:0000313" key="5">
    <source>
        <dbReference type="EMBL" id="CZQ25017.1"/>
    </source>
</evidence>
<dbReference type="GO" id="GO:0016757">
    <property type="term" value="F:glycosyltransferase activity"/>
    <property type="evidence" value="ECO:0007669"/>
    <property type="project" value="UniProtKB-KW"/>
</dbReference>
<accession>A0A193SEQ0</accession>
<dbReference type="PANTHER" id="PTHR43179">
    <property type="entry name" value="RHAMNOSYLTRANSFERASE WBBL"/>
    <property type="match status" value="1"/>
</dbReference>
<keyword evidence="2" id="KW-0328">Glycosyltransferase</keyword>
<comment type="similarity">
    <text evidence="1">Belongs to the glycosyltransferase 2 family.</text>
</comment>
<reference evidence="5" key="1">
    <citation type="submission" date="2016-02" db="EMBL/GenBank/DDBJ databases">
        <authorList>
            <person name="Wen L."/>
            <person name="He K."/>
            <person name="Yang H."/>
        </authorList>
    </citation>
    <scope>NUCLEOTIDE SEQUENCE</scope>
    <source>
        <strain evidence="5">EW-67-R-MAC</strain>
    </source>
</reference>
<dbReference type="InterPro" id="IPR006446">
    <property type="entry name" value="RhaTrfase"/>
</dbReference>
<name>A0A193SEQ0_KLEPN</name>
<dbReference type="Pfam" id="PF00535">
    <property type="entry name" value="Glycos_transf_2"/>
    <property type="match status" value="1"/>
</dbReference>
<sequence>MKGNFISAVIVTYNPDIPVLSCLIEELNKQVDNVIVVDNFSANIKEIEELVDHVHFNLIKENKNVGLATAQNNGIRTVIDKSSHVIIFDQDSKITECFVENQLKCENYLISNGVKVSAVGPTFYDRHSGYQYPVTKYKGVFIEHTEINDEPLEATFVIASGSLIRTSVLKDVGLMLDDFFIDFVDVEWCLRASSKGYKCYINPFEKMQHSIGDMRVTILGRMISLHSDFRKFYIYRNGLYMTRLPYVPVGYKIRVFVFNLIRTAIGLALSGKKSNTMKVSIKGWASGFGHFKKNSPVNIN</sequence>
<proteinExistence type="inferred from homology"/>
<keyword evidence="3 5" id="KW-0808">Transferase</keyword>
<dbReference type="RefSeq" id="WP_029487802.1">
    <property type="nucleotide sequence ID" value="NZ_JALDOV010000002.1"/>
</dbReference>
<feature type="domain" description="Glycosyltransferase 2-like" evidence="4">
    <location>
        <begin position="7"/>
        <end position="172"/>
    </location>
</feature>
<dbReference type="PANTHER" id="PTHR43179:SF12">
    <property type="entry name" value="GALACTOFURANOSYLTRANSFERASE GLFT2"/>
    <property type="match status" value="1"/>
</dbReference>
<gene>
    <name evidence="5" type="primary">wcmY</name>
</gene>
<evidence type="ECO:0000256" key="3">
    <source>
        <dbReference type="ARBA" id="ARBA00022679"/>
    </source>
</evidence>
<evidence type="ECO:0000256" key="2">
    <source>
        <dbReference type="ARBA" id="ARBA00022676"/>
    </source>
</evidence>
<protein>
    <submittedName>
        <fullName evidence="5">Rhamnosyltransferase</fullName>
    </submittedName>
</protein>
<dbReference type="AlphaFoldDB" id="A0A193SEQ0"/>
<dbReference type="InterPro" id="IPR001173">
    <property type="entry name" value="Glyco_trans_2-like"/>
</dbReference>
<dbReference type="NCBIfam" id="TIGR01556">
    <property type="entry name" value="rhamnosyltran"/>
    <property type="match status" value="1"/>
</dbReference>
<evidence type="ECO:0000256" key="1">
    <source>
        <dbReference type="ARBA" id="ARBA00006739"/>
    </source>
</evidence>
<dbReference type="InterPro" id="IPR029044">
    <property type="entry name" value="Nucleotide-diphossugar_trans"/>
</dbReference>
<dbReference type="Gene3D" id="3.90.550.10">
    <property type="entry name" value="Spore Coat Polysaccharide Biosynthesis Protein SpsA, Chain A"/>
    <property type="match status" value="1"/>
</dbReference>
<evidence type="ECO:0000259" key="4">
    <source>
        <dbReference type="Pfam" id="PF00535"/>
    </source>
</evidence>